<sequence>MPDTPIQRGTARRLGIHPPTRPGHRHGIWHDEILYFGGRGAGKTARLLDVTPNRWVLEPNDFVPLGDPHGRGFLEWSPVPKTNLTTPTMHAVLRARGAGRPVAVIVDTDQQADVLRRKLAAVGLSHHPNDVHRLTRWEAVHGLDNLLVLIGPVDPLRFATIDRYQIERALVSRRHERVGLTADEVN</sequence>
<gene>
    <name evidence="2" type="ORF">Aglo03_26130</name>
</gene>
<dbReference type="Proteomes" id="UP001165042">
    <property type="component" value="Unassembled WGS sequence"/>
</dbReference>
<keyword evidence="3" id="KW-1185">Reference proteome</keyword>
<feature type="region of interest" description="Disordered" evidence="1">
    <location>
        <begin position="1"/>
        <end position="23"/>
    </location>
</feature>
<name>A0A9W6QLI1_9PSEU</name>
<organism evidence="2 3">
    <name type="scientific">Actinokineospora globicatena</name>
    <dbReference type="NCBI Taxonomy" id="103729"/>
    <lineage>
        <taxon>Bacteria</taxon>
        <taxon>Bacillati</taxon>
        <taxon>Actinomycetota</taxon>
        <taxon>Actinomycetes</taxon>
        <taxon>Pseudonocardiales</taxon>
        <taxon>Pseudonocardiaceae</taxon>
        <taxon>Actinokineospora</taxon>
    </lineage>
</organism>
<reference evidence="2" key="1">
    <citation type="submission" date="2023-02" db="EMBL/GenBank/DDBJ databases">
        <title>Actinokineospora globicatena NBRC 15670.</title>
        <authorList>
            <person name="Ichikawa N."/>
            <person name="Sato H."/>
            <person name="Tonouchi N."/>
        </authorList>
    </citation>
    <scope>NUCLEOTIDE SEQUENCE</scope>
    <source>
        <strain evidence="2">NBRC 15670</strain>
    </source>
</reference>
<proteinExistence type="predicted"/>
<dbReference type="EMBL" id="BSSD01000003">
    <property type="protein sequence ID" value="GLW91797.1"/>
    <property type="molecule type" value="Genomic_DNA"/>
</dbReference>
<accession>A0A9W6QLI1</accession>
<comment type="caution">
    <text evidence="2">The sequence shown here is derived from an EMBL/GenBank/DDBJ whole genome shotgun (WGS) entry which is preliminary data.</text>
</comment>
<dbReference type="AlphaFoldDB" id="A0A9W6QLI1"/>
<evidence type="ECO:0000313" key="2">
    <source>
        <dbReference type="EMBL" id="GLW91797.1"/>
    </source>
</evidence>
<dbReference type="RefSeq" id="WP_285610573.1">
    <property type="nucleotide sequence ID" value="NZ_BSSD01000003.1"/>
</dbReference>
<evidence type="ECO:0000313" key="3">
    <source>
        <dbReference type="Proteomes" id="UP001165042"/>
    </source>
</evidence>
<protein>
    <submittedName>
        <fullName evidence="2">Uncharacterized protein</fullName>
    </submittedName>
</protein>
<evidence type="ECO:0000256" key="1">
    <source>
        <dbReference type="SAM" id="MobiDB-lite"/>
    </source>
</evidence>